<name>A0A1I0C2L6_9PROT</name>
<feature type="compositionally biased region" description="Basic and acidic residues" evidence="1">
    <location>
        <begin position="22"/>
        <end position="31"/>
    </location>
</feature>
<sequence length="113" mass="13165">MKISGKNWENKSARADLQSSSESRKGTEKGSEVGLLATGSIRARWETAQRWYEAELVLDLLGDWVLMRRWGSKASRQYGELSHVVEGEVEGKQFIERIHLVRLRRKPAYWRIY</sequence>
<evidence type="ECO:0000256" key="1">
    <source>
        <dbReference type="SAM" id="MobiDB-lite"/>
    </source>
</evidence>
<evidence type="ECO:0008006" key="4">
    <source>
        <dbReference type="Google" id="ProtNLM"/>
    </source>
</evidence>
<proteinExistence type="predicted"/>
<feature type="region of interest" description="Disordered" evidence="1">
    <location>
        <begin position="1"/>
        <end position="32"/>
    </location>
</feature>
<accession>A0A1I0C2L6</accession>
<dbReference type="AlphaFoldDB" id="A0A1I0C2L6"/>
<evidence type="ECO:0000313" key="3">
    <source>
        <dbReference type="Proteomes" id="UP000183339"/>
    </source>
</evidence>
<dbReference type="RefSeq" id="WP_218141765.1">
    <property type="nucleotide sequence ID" value="NZ_FOHI01000003.1"/>
</dbReference>
<reference evidence="2 3" key="1">
    <citation type="submission" date="2016-10" db="EMBL/GenBank/DDBJ databases">
        <authorList>
            <person name="de Groot N.N."/>
        </authorList>
    </citation>
    <scope>NUCLEOTIDE SEQUENCE [LARGE SCALE GENOMIC DNA]</scope>
    <source>
        <strain evidence="2 3">Nl7</strain>
    </source>
</reference>
<organism evidence="2 3">
    <name type="scientific">Nitrosospira multiformis</name>
    <dbReference type="NCBI Taxonomy" id="1231"/>
    <lineage>
        <taxon>Bacteria</taxon>
        <taxon>Pseudomonadati</taxon>
        <taxon>Pseudomonadota</taxon>
        <taxon>Betaproteobacteria</taxon>
        <taxon>Nitrosomonadales</taxon>
        <taxon>Nitrosomonadaceae</taxon>
        <taxon>Nitrosospira</taxon>
    </lineage>
</organism>
<gene>
    <name evidence="2" type="ORF">SAMN05216412_103232</name>
</gene>
<dbReference type="EMBL" id="FOHI01000003">
    <property type="protein sequence ID" value="SET13110.1"/>
    <property type="molecule type" value="Genomic_DNA"/>
</dbReference>
<protein>
    <recommendedName>
        <fullName evidence="4">WGR domain-containing protein</fullName>
    </recommendedName>
</protein>
<evidence type="ECO:0000313" key="2">
    <source>
        <dbReference type="EMBL" id="SET13110.1"/>
    </source>
</evidence>
<dbReference type="Proteomes" id="UP000183339">
    <property type="component" value="Unassembled WGS sequence"/>
</dbReference>